<proteinExistence type="predicted"/>
<feature type="non-terminal residue" evidence="2">
    <location>
        <position position="270"/>
    </location>
</feature>
<dbReference type="SMART" id="SM00256">
    <property type="entry name" value="FBOX"/>
    <property type="match status" value="1"/>
</dbReference>
<dbReference type="Pfam" id="PF12937">
    <property type="entry name" value="F-box-like"/>
    <property type="match status" value="1"/>
</dbReference>
<organism evidence="2 3">
    <name type="scientific">Mya arenaria</name>
    <name type="common">Soft-shell clam</name>
    <dbReference type="NCBI Taxonomy" id="6604"/>
    <lineage>
        <taxon>Eukaryota</taxon>
        <taxon>Metazoa</taxon>
        <taxon>Spiralia</taxon>
        <taxon>Lophotrochozoa</taxon>
        <taxon>Mollusca</taxon>
        <taxon>Bivalvia</taxon>
        <taxon>Autobranchia</taxon>
        <taxon>Heteroconchia</taxon>
        <taxon>Euheterodonta</taxon>
        <taxon>Imparidentia</taxon>
        <taxon>Neoheterodontei</taxon>
        <taxon>Myida</taxon>
        <taxon>Myoidea</taxon>
        <taxon>Myidae</taxon>
        <taxon>Mya</taxon>
    </lineage>
</organism>
<dbReference type="PANTHER" id="PTHR38926:SF5">
    <property type="entry name" value="F-BOX AND LEUCINE-RICH REPEAT PROTEIN 6"/>
    <property type="match status" value="1"/>
</dbReference>
<gene>
    <name evidence="2" type="ORF">MAR_037076</name>
</gene>
<dbReference type="InterPro" id="IPR032675">
    <property type="entry name" value="LRR_dom_sf"/>
</dbReference>
<dbReference type="PANTHER" id="PTHR38926">
    <property type="entry name" value="F-BOX DOMAIN CONTAINING PROTEIN, EXPRESSED"/>
    <property type="match status" value="1"/>
</dbReference>
<name>A0ABY7FMP4_MYAAR</name>
<accession>A0ABY7FMP4</accession>
<evidence type="ECO:0000313" key="2">
    <source>
        <dbReference type="EMBL" id="WAR23407.1"/>
    </source>
</evidence>
<sequence>MELLDLPDSLVLEILSYLPIKDLCVLSRTCQRCNKIARDKSLWRDIDITDKRISLKKAWKFYRSRLSDCLQKIRMAGFYTQSDALLEDIRTNCPNLEDMMLQTFYLSNISSSKLPSSLQYFTVESCQWPMGWLKGSYLPNLKCLQIKSCSRVDDQELKDVVKLTTLKTLHLGNLYRIKNNGVKVITENLTQLEQFELESLNIDDLAVHHICRNMQNLDALLLSKCNITNAAVDNVFVSLPKLKHLDISSNKKLDQQILTMSLKSKSLVTL</sequence>
<evidence type="ECO:0000313" key="3">
    <source>
        <dbReference type="Proteomes" id="UP001164746"/>
    </source>
</evidence>
<dbReference type="PROSITE" id="PS50181">
    <property type="entry name" value="FBOX"/>
    <property type="match status" value="1"/>
</dbReference>
<dbReference type="EMBL" id="CP111024">
    <property type="protein sequence ID" value="WAR23407.1"/>
    <property type="molecule type" value="Genomic_DNA"/>
</dbReference>
<dbReference type="SUPFAM" id="SSF52047">
    <property type="entry name" value="RNI-like"/>
    <property type="match status" value="1"/>
</dbReference>
<reference evidence="2" key="1">
    <citation type="submission" date="2022-11" db="EMBL/GenBank/DDBJ databases">
        <title>Centuries of genome instability and evolution in soft-shell clam transmissible cancer (bioRxiv).</title>
        <authorList>
            <person name="Hart S.F.M."/>
            <person name="Yonemitsu M.A."/>
            <person name="Giersch R.M."/>
            <person name="Beal B.F."/>
            <person name="Arriagada G."/>
            <person name="Davis B.W."/>
            <person name="Ostrander E.A."/>
            <person name="Goff S.P."/>
            <person name="Metzger M.J."/>
        </authorList>
    </citation>
    <scope>NUCLEOTIDE SEQUENCE</scope>
    <source>
        <strain evidence="2">MELC-2E11</strain>
        <tissue evidence="2">Siphon/mantle</tissue>
    </source>
</reference>
<evidence type="ECO:0000259" key="1">
    <source>
        <dbReference type="PROSITE" id="PS50181"/>
    </source>
</evidence>
<feature type="domain" description="F-box" evidence="1">
    <location>
        <begin position="1"/>
        <end position="46"/>
    </location>
</feature>
<dbReference type="Proteomes" id="UP001164746">
    <property type="component" value="Chromosome 13"/>
</dbReference>
<dbReference type="InterPro" id="IPR001810">
    <property type="entry name" value="F-box_dom"/>
</dbReference>
<protein>
    <submittedName>
        <fullName evidence="2">FXL12-like protein</fullName>
    </submittedName>
</protein>
<keyword evidence="3" id="KW-1185">Reference proteome</keyword>
<dbReference type="Gene3D" id="3.80.10.10">
    <property type="entry name" value="Ribonuclease Inhibitor"/>
    <property type="match status" value="1"/>
</dbReference>